<accession>A0A0B5QPT8</accession>
<feature type="transmembrane region" description="Helical" evidence="1">
    <location>
        <begin position="38"/>
        <end position="59"/>
    </location>
</feature>
<keyword evidence="1" id="KW-1133">Transmembrane helix</keyword>
<gene>
    <name evidence="2" type="ORF">LF65_02307</name>
</gene>
<dbReference type="OrthoDB" id="1937035at2"/>
<keyword evidence="1" id="KW-0472">Membrane</keyword>
<reference evidence="3" key="1">
    <citation type="submission" date="2014-12" db="EMBL/GenBank/DDBJ databases">
        <title>Genome sequence of Clostridium beijerinckii strain 59B.</title>
        <authorList>
            <person name="Little G.T."/>
            <person name="Minton N.P."/>
        </authorList>
    </citation>
    <scope>NUCLEOTIDE SEQUENCE [LARGE SCALE GENOMIC DNA]</scope>
    <source>
        <strain evidence="3">59B</strain>
    </source>
</reference>
<name>A0A0B5QPT8_CLOBE</name>
<dbReference type="STRING" id="1520.LF65_02307"/>
<evidence type="ECO:0000256" key="1">
    <source>
        <dbReference type="SAM" id="Phobius"/>
    </source>
</evidence>
<dbReference type="Proteomes" id="UP000031866">
    <property type="component" value="Chromosome"/>
</dbReference>
<dbReference type="EMBL" id="CP010086">
    <property type="protein sequence ID" value="AJG98893.1"/>
    <property type="molecule type" value="Genomic_DNA"/>
</dbReference>
<sequence length="88" mass="9619">MNESISNAIQNGFDKVSDSIKDKISGFMIYILKSIGNFALESSDIVCPIICLIALAFYIGGNRKAGKYVSGSFVLYFILQALRGFIKA</sequence>
<proteinExistence type="predicted"/>
<protein>
    <submittedName>
        <fullName evidence="2">Uncharacterized protein</fullName>
    </submittedName>
</protein>
<keyword evidence="1" id="KW-0812">Transmembrane</keyword>
<organism evidence="2 3">
    <name type="scientific">Clostridium beijerinckii</name>
    <name type="common">Clostridium MP</name>
    <dbReference type="NCBI Taxonomy" id="1520"/>
    <lineage>
        <taxon>Bacteria</taxon>
        <taxon>Bacillati</taxon>
        <taxon>Bacillota</taxon>
        <taxon>Clostridia</taxon>
        <taxon>Eubacteriales</taxon>
        <taxon>Clostridiaceae</taxon>
        <taxon>Clostridium</taxon>
    </lineage>
</organism>
<dbReference type="KEGG" id="cbei:LF65_02307"/>
<evidence type="ECO:0000313" key="2">
    <source>
        <dbReference type="EMBL" id="AJG98893.1"/>
    </source>
</evidence>
<dbReference type="AlphaFoldDB" id="A0A0B5QPT8"/>
<evidence type="ECO:0000313" key="3">
    <source>
        <dbReference type="Proteomes" id="UP000031866"/>
    </source>
</evidence>
<feature type="transmembrane region" description="Helical" evidence="1">
    <location>
        <begin position="65"/>
        <end position="86"/>
    </location>
</feature>
<dbReference type="RefSeq" id="WP_052482804.1">
    <property type="nucleotide sequence ID" value="NZ_CP010086.2"/>
</dbReference>